<dbReference type="Pfam" id="PF05199">
    <property type="entry name" value="GMC_oxred_C"/>
    <property type="match status" value="1"/>
</dbReference>
<organism evidence="7 8">
    <name type="scientific">Anthostomella pinea</name>
    <dbReference type="NCBI Taxonomy" id="933095"/>
    <lineage>
        <taxon>Eukaryota</taxon>
        <taxon>Fungi</taxon>
        <taxon>Dikarya</taxon>
        <taxon>Ascomycota</taxon>
        <taxon>Pezizomycotina</taxon>
        <taxon>Sordariomycetes</taxon>
        <taxon>Xylariomycetidae</taxon>
        <taxon>Xylariales</taxon>
        <taxon>Xylariaceae</taxon>
        <taxon>Anthostomella</taxon>
    </lineage>
</organism>
<feature type="domain" description="Glucose-methanol-choline oxidoreductase N-terminal" evidence="6">
    <location>
        <begin position="304"/>
        <end position="318"/>
    </location>
</feature>
<keyword evidence="2" id="KW-0285">Flavoprotein</keyword>
<reference evidence="7" key="1">
    <citation type="submission" date="2023-10" db="EMBL/GenBank/DDBJ databases">
        <authorList>
            <person name="Hackl T."/>
        </authorList>
    </citation>
    <scope>NUCLEOTIDE SEQUENCE</scope>
</reference>
<comment type="caution">
    <text evidence="7">The sequence shown here is derived from an EMBL/GenBank/DDBJ whole genome shotgun (WGS) entry which is preliminary data.</text>
</comment>
<feature type="chain" id="PRO_5042470472" evidence="4">
    <location>
        <begin position="20"/>
        <end position="730"/>
    </location>
</feature>
<accession>A0AAI8YIP0</accession>
<feature type="domain" description="Glucose-methanol-choline oxidoreductase N-terminal" evidence="5">
    <location>
        <begin position="109"/>
        <end position="132"/>
    </location>
</feature>
<dbReference type="PANTHER" id="PTHR11552">
    <property type="entry name" value="GLUCOSE-METHANOL-CHOLINE GMC OXIDOREDUCTASE"/>
    <property type="match status" value="1"/>
</dbReference>
<evidence type="ECO:0000313" key="7">
    <source>
        <dbReference type="EMBL" id="CAJ2508701.1"/>
    </source>
</evidence>
<feature type="signal peptide" evidence="4">
    <location>
        <begin position="1"/>
        <end position="19"/>
    </location>
</feature>
<dbReference type="SUPFAM" id="SSF51905">
    <property type="entry name" value="FAD/NAD(P)-binding domain"/>
    <property type="match status" value="1"/>
</dbReference>
<dbReference type="PROSITE" id="PS00623">
    <property type="entry name" value="GMC_OXRED_1"/>
    <property type="match status" value="1"/>
</dbReference>
<dbReference type="Gene3D" id="3.30.560.10">
    <property type="entry name" value="Glucose Oxidase, domain 3"/>
    <property type="match status" value="1"/>
</dbReference>
<evidence type="ECO:0000313" key="8">
    <source>
        <dbReference type="Proteomes" id="UP001295740"/>
    </source>
</evidence>
<dbReference type="Gene3D" id="3.50.50.60">
    <property type="entry name" value="FAD/NAD(P)-binding domain"/>
    <property type="match status" value="1"/>
</dbReference>
<dbReference type="InterPro" id="IPR007867">
    <property type="entry name" value="GMC_OxRtase_C"/>
</dbReference>
<evidence type="ECO:0000259" key="5">
    <source>
        <dbReference type="PROSITE" id="PS00623"/>
    </source>
</evidence>
<keyword evidence="4" id="KW-0732">Signal</keyword>
<dbReference type="AlphaFoldDB" id="A0AAI8YIP0"/>
<dbReference type="EMBL" id="CAUWAG010000012">
    <property type="protein sequence ID" value="CAJ2508701.1"/>
    <property type="molecule type" value="Genomic_DNA"/>
</dbReference>
<comment type="similarity">
    <text evidence="1 2">Belongs to the GMC oxidoreductase family.</text>
</comment>
<keyword evidence="2" id="KW-0274">FAD</keyword>
<name>A0AAI8YIP0_9PEZI</name>
<feature type="compositionally biased region" description="Low complexity" evidence="3">
    <location>
        <begin position="617"/>
        <end position="634"/>
    </location>
</feature>
<dbReference type="GO" id="GO:0044550">
    <property type="term" value="P:secondary metabolite biosynthetic process"/>
    <property type="evidence" value="ECO:0007669"/>
    <property type="project" value="TreeGrafter"/>
</dbReference>
<dbReference type="Pfam" id="PF00732">
    <property type="entry name" value="GMC_oxred_N"/>
    <property type="match status" value="1"/>
</dbReference>
<keyword evidence="8" id="KW-1185">Reference proteome</keyword>
<dbReference type="PROSITE" id="PS00624">
    <property type="entry name" value="GMC_OXRED_2"/>
    <property type="match status" value="1"/>
</dbReference>
<sequence>MRSISGLFSVYSLLSLTKAGIIQAGGAVSEEYDYVIVGSGASGLVVAHRLSEDQNIKVLVIEAGGFDYNDYRVMAPGSVGREWAADLDYGFNTVPQTFLNGETRGYPQGKVVGGGTLLNGLVWTRASSSDYDSWVGDLGNEGWSWTDLWPYFTRSENFNGTVTTIGTQELDIAAITSTHGHDGPIEVSYTPYYYEDQAERFLNGCAELGITIIGDTNTGNMTGASMSPSSIKGIAHSRDSARKAYWNPIADHTNLDLMIDTKATRILFDRSGKEPVTSGVEFAVSATANASTITASQEVIVAGGAVWTPTLLQVSGIGRRAALENIGVEVVIDLPGVGNNMQDHPMVSLTYDFEVPGLFTSNNLTGQEQQAALTEWEQYGTGPYSSPMISHLAFPSLASIANNYYELIQNVRNGQVQNQLPTHYDDGMKCGYEAQIAASLSLLGQDNLPVWEVMPTSYGELTISIMHPFSRGNITAASASIFDAPLIDPRYCSHAFDCDLLMRGLRWNDRLVATKAMQELQPVPRAGYGPAVDDAALRQTLYNDLRTNFHPSSTTAMLPRNHGGIIDNQLRVYGVQGLHVVDASVFPTIPGGHLQAAVYATAEKAADLIHGSQSDASQSCTTQSGTTQGKTSQSWTNNTSVINNSYAGDLVGDVDGVASRVVHNLTPSLTTVLNPERKPADIHAAINAWLEGKGRRPNSFLNGTIFPVLDGLDGAKATAPKKKCGSRKRV</sequence>
<dbReference type="Proteomes" id="UP001295740">
    <property type="component" value="Unassembled WGS sequence"/>
</dbReference>
<evidence type="ECO:0000256" key="4">
    <source>
        <dbReference type="SAM" id="SignalP"/>
    </source>
</evidence>
<evidence type="ECO:0000256" key="1">
    <source>
        <dbReference type="ARBA" id="ARBA00010790"/>
    </source>
</evidence>
<dbReference type="InterPro" id="IPR000172">
    <property type="entry name" value="GMC_OxRdtase_N"/>
</dbReference>
<evidence type="ECO:0000259" key="6">
    <source>
        <dbReference type="PROSITE" id="PS00624"/>
    </source>
</evidence>
<evidence type="ECO:0000256" key="3">
    <source>
        <dbReference type="SAM" id="MobiDB-lite"/>
    </source>
</evidence>
<proteinExistence type="inferred from homology"/>
<dbReference type="SUPFAM" id="SSF54373">
    <property type="entry name" value="FAD-linked reductases, C-terminal domain"/>
    <property type="match status" value="1"/>
</dbReference>
<protein>
    <submittedName>
        <fullName evidence="7">Uu.00g137270.m01.CDS01</fullName>
    </submittedName>
</protein>
<dbReference type="PANTHER" id="PTHR11552:SF115">
    <property type="entry name" value="DEHYDROGENASE XPTC-RELATED"/>
    <property type="match status" value="1"/>
</dbReference>
<dbReference type="GO" id="GO:0016614">
    <property type="term" value="F:oxidoreductase activity, acting on CH-OH group of donors"/>
    <property type="evidence" value="ECO:0007669"/>
    <property type="project" value="InterPro"/>
</dbReference>
<dbReference type="InterPro" id="IPR012132">
    <property type="entry name" value="GMC_OxRdtase"/>
</dbReference>
<evidence type="ECO:0000256" key="2">
    <source>
        <dbReference type="RuleBase" id="RU003968"/>
    </source>
</evidence>
<dbReference type="InterPro" id="IPR036188">
    <property type="entry name" value="FAD/NAD-bd_sf"/>
</dbReference>
<gene>
    <name evidence="7" type="ORF">KHLLAP_LOCUS9169</name>
</gene>
<feature type="region of interest" description="Disordered" evidence="3">
    <location>
        <begin position="613"/>
        <end position="636"/>
    </location>
</feature>
<dbReference type="GO" id="GO:0050660">
    <property type="term" value="F:flavin adenine dinucleotide binding"/>
    <property type="evidence" value="ECO:0007669"/>
    <property type="project" value="InterPro"/>
</dbReference>